<proteinExistence type="predicted"/>
<dbReference type="SMART" id="SM00382">
    <property type="entry name" value="AAA"/>
    <property type="match status" value="1"/>
</dbReference>
<dbReference type="PROSITE" id="PS00688">
    <property type="entry name" value="SIGMA54_INTERACT_3"/>
    <property type="match status" value="1"/>
</dbReference>
<dbReference type="AlphaFoldDB" id="A0A173V5P0"/>
<keyword evidence="4" id="KW-0804">Transcription</keyword>
<dbReference type="InterPro" id="IPR009057">
    <property type="entry name" value="Homeodomain-like_sf"/>
</dbReference>
<dbReference type="RefSeq" id="WP_055290756.1">
    <property type="nucleotide sequence ID" value="NZ_CP173382.1"/>
</dbReference>
<organism evidence="8 9">
    <name type="scientific">Eubacterium ramulus</name>
    <dbReference type="NCBI Taxonomy" id="39490"/>
    <lineage>
        <taxon>Bacteria</taxon>
        <taxon>Bacillati</taxon>
        <taxon>Bacillota</taxon>
        <taxon>Clostridia</taxon>
        <taxon>Eubacteriales</taxon>
        <taxon>Eubacteriaceae</taxon>
        <taxon>Eubacterium</taxon>
    </lineage>
</organism>
<dbReference type="OrthoDB" id="9803970at2"/>
<dbReference type="InterPro" id="IPR000014">
    <property type="entry name" value="PAS"/>
</dbReference>
<dbReference type="PANTHER" id="PTHR32071">
    <property type="entry name" value="TRANSCRIPTIONAL REGULATORY PROTEIN"/>
    <property type="match status" value="1"/>
</dbReference>
<dbReference type="InterPro" id="IPR035965">
    <property type="entry name" value="PAS-like_dom_sf"/>
</dbReference>
<reference evidence="8 9" key="1">
    <citation type="submission" date="2015-09" db="EMBL/GenBank/DDBJ databases">
        <authorList>
            <consortium name="Pathogen Informatics"/>
        </authorList>
    </citation>
    <scope>NUCLEOTIDE SEQUENCE [LARGE SCALE GENOMIC DNA]</scope>
    <source>
        <strain evidence="8 9">2789STDY5608891</strain>
    </source>
</reference>
<dbReference type="Pfam" id="PF25601">
    <property type="entry name" value="AAA_lid_14"/>
    <property type="match status" value="1"/>
</dbReference>
<dbReference type="Gene3D" id="3.40.50.300">
    <property type="entry name" value="P-loop containing nucleotide triphosphate hydrolases"/>
    <property type="match status" value="1"/>
</dbReference>
<name>A0A173V5P0_EUBRA</name>
<dbReference type="CDD" id="cd00009">
    <property type="entry name" value="AAA"/>
    <property type="match status" value="1"/>
</dbReference>
<keyword evidence="5" id="KW-0175">Coiled coil</keyword>
<dbReference type="InterPro" id="IPR013767">
    <property type="entry name" value="PAS_fold"/>
</dbReference>
<evidence type="ECO:0000259" key="6">
    <source>
        <dbReference type="PROSITE" id="PS50045"/>
    </source>
</evidence>
<dbReference type="CDD" id="cd00130">
    <property type="entry name" value="PAS"/>
    <property type="match status" value="1"/>
</dbReference>
<dbReference type="Pfam" id="PF00158">
    <property type="entry name" value="Sigma54_activat"/>
    <property type="match status" value="1"/>
</dbReference>
<dbReference type="SMART" id="SM00091">
    <property type="entry name" value="PAS"/>
    <property type="match status" value="1"/>
</dbReference>
<dbReference type="SUPFAM" id="SSF52540">
    <property type="entry name" value="P-loop containing nucleoside triphosphate hydrolases"/>
    <property type="match status" value="1"/>
</dbReference>
<accession>A0A173V5P0</accession>
<evidence type="ECO:0000256" key="5">
    <source>
        <dbReference type="SAM" id="Coils"/>
    </source>
</evidence>
<dbReference type="PANTHER" id="PTHR32071:SF57">
    <property type="entry name" value="C4-DICARBOXYLATE TRANSPORT TRANSCRIPTIONAL REGULATORY PROTEIN DCTD"/>
    <property type="match status" value="1"/>
</dbReference>
<dbReference type="InterPro" id="IPR002078">
    <property type="entry name" value="Sigma_54_int"/>
</dbReference>
<dbReference type="InterPro" id="IPR003593">
    <property type="entry name" value="AAA+_ATPase"/>
</dbReference>
<evidence type="ECO:0000313" key="8">
    <source>
        <dbReference type="EMBL" id="CUN21966.1"/>
    </source>
</evidence>
<dbReference type="PROSITE" id="PS00675">
    <property type="entry name" value="SIGMA54_INTERACT_1"/>
    <property type="match status" value="1"/>
</dbReference>
<dbReference type="Gene3D" id="1.10.8.60">
    <property type="match status" value="1"/>
</dbReference>
<dbReference type="Proteomes" id="UP000095492">
    <property type="component" value="Unassembled WGS sequence"/>
</dbReference>
<evidence type="ECO:0000259" key="7">
    <source>
        <dbReference type="PROSITE" id="PS50112"/>
    </source>
</evidence>
<dbReference type="NCBIfam" id="TIGR00229">
    <property type="entry name" value="sensory_box"/>
    <property type="match status" value="1"/>
</dbReference>
<feature type="domain" description="Sigma-54 factor interaction" evidence="6">
    <location>
        <begin position="149"/>
        <end position="379"/>
    </location>
</feature>
<dbReference type="GO" id="GO:0043565">
    <property type="term" value="F:sequence-specific DNA binding"/>
    <property type="evidence" value="ECO:0007669"/>
    <property type="project" value="InterPro"/>
</dbReference>
<dbReference type="PROSITE" id="PS50045">
    <property type="entry name" value="SIGMA54_INTERACT_4"/>
    <property type="match status" value="1"/>
</dbReference>
<evidence type="ECO:0000256" key="2">
    <source>
        <dbReference type="ARBA" id="ARBA00022840"/>
    </source>
</evidence>
<feature type="domain" description="PAS" evidence="7">
    <location>
        <begin position="1"/>
        <end position="53"/>
    </location>
</feature>
<feature type="coiled-coil region" evidence="5">
    <location>
        <begin position="115"/>
        <end position="142"/>
    </location>
</feature>
<dbReference type="Pfam" id="PF02954">
    <property type="entry name" value="HTH_8"/>
    <property type="match status" value="1"/>
</dbReference>
<protein>
    <submittedName>
        <fullName evidence="8">Nif-specific regulatory protein</fullName>
    </submittedName>
</protein>
<dbReference type="GeneID" id="97392311"/>
<keyword evidence="2" id="KW-0067">ATP-binding</keyword>
<evidence type="ECO:0000313" key="9">
    <source>
        <dbReference type="Proteomes" id="UP000095492"/>
    </source>
</evidence>
<dbReference type="FunFam" id="3.40.50.300:FF:000006">
    <property type="entry name" value="DNA-binding transcriptional regulator NtrC"/>
    <property type="match status" value="1"/>
</dbReference>
<dbReference type="InterPro" id="IPR058031">
    <property type="entry name" value="AAA_lid_NorR"/>
</dbReference>
<dbReference type="SUPFAM" id="SSF55785">
    <property type="entry name" value="PYP-like sensor domain (PAS domain)"/>
    <property type="match status" value="1"/>
</dbReference>
<keyword evidence="1" id="KW-0547">Nucleotide-binding</keyword>
<dbReference type="InterPro" id="IPR025662">
    <property type="entry name" value="Sigma_54_int_dom_ATP-bd_1"/>
</dbReference>
<dbReference type="PRINTS" id="PR01590">
    <property type="entry name" value="HTHFIS"/>
</dbReference>
<evidence type="ECO:0000256" key="3">
    <source>
        <dbReference type="ARBA" id="ARBA00023015"/>
    </source>
</evidence>
<dbReference type="GO" id="GO:0006355">
    <property type="term" value="P:regulation of DNA-templated transcription"/>
    <property type="evidence" value="ECO:0007669"/>
    <property type="project" value="InterPro"/>
</dbReference>
<dbReference type="STRING" id="39490.ERS852448_02507"/>
<dbReference type="SUPFAM" id="SSF46689">
    <property type="entry name" value="Homeodomain-like"/>
    <property type="match status" value="1"/>
</dbReference>
<dbReference type="GO" id="GO:0005524">
    <property type="term" value="F:ATP binding"/>
    <property type="evidence" value="ECO:0007669"/>
    <property type="project" value="UniProtKB-KW"/>
</dbReference>
<dbReference type="Gene3D" id="1.10.10.60">
    <property type="entry name" value="Homeodomain-like"/>
    <property type="match status" value="1"/>
</dbReference>
<dbReference type="PROSITE" id="PS50112">
    <property type="entry name" value="PAS"/>
    <property type="match status" value="1"/>
</dbReference>
<evidence type="ECO:0000256" key="4">
    <source>
        <dbReference type="ARBA" id="ARBA00023163"/>
    </source>
</evidence>
<keyword evidence="3" id="KW-0805">Transcription regulation</keyword>
<evidence type="ECO:0000256" key="1">
    <source>
        <dbReference type="ARBA" id="ARBA00022741"/>
    </source>
</evidence>
<dbReference type="InterPro" id="IPR027417">
    <property type="entry name" value="P-loop_NTPase"/>
</dbReference>
<dbReference type="EMBL" id="CYYA01000021">
    <property type="protein sequence ID" value="CUN21966.1"/>
    <property type="molecule type" value="Genomic_DNA"/>
</dbReference>
<dbReference type="Gene3D" id="3.30.450.20">
    <property type="entry name" value="PAS domain"/>
    <property type="match status" value="1"/>
</dbReference>
<sequence length="499" mass="56095">MKLSRLLLDALETFPNFIIIDKNATIVYLNKSYASLLGIPREQAIGQPVTDVIPKTRMVEVLKSGKPDIGHLMTLYDHSQKKNVTVACNRMPIFQNGQVIGAAAVTIMQDVLPTVTQLNRELSAVRKENEFYRHELNMLQNHFDSLNRIIGHSSALLEIKQIISDYAASDLPILITGETGVGKELFAKAIHEMSPRKFHPYIKINCAAIPTELLESELFGYEPGAFSGASKNGKPGKFELANHGTILLDEIGEMPQTLQSKLLRVLQEQEFERIGGINTIKVNVRIICCTNQDLQQLIQTKHFRSDLYYRINTVELKIPPLRNRKKDIAELTDYFIQKYNAEHDTHVISIDTDVLQLFQTYDWPGNVRELEHIVERLCTINNNRTITMKSCGFLQELVQQSVHANPDGSASALTPSGLQTPLSTAPNISAAQSKVPISTSSQTSELSWNDLSRKIQNTEKEAIIQALLQTNGNKAKAARLLNIDRSSLYYKLKKYNITE</sequence>
<dbReference type="InterPro" id="IPR002197">
    <property type="entry name" value="HTH_Fis"/>
</dbReference>
<dbReference type="Pfam" id="PF00989">
    <property type="entry name" value="PAS"/>
    <property type="match status" value="1"/>
</dbReference>
<dbReference type="InterPro" id="IPR025944">
    <property type="entry name" value="Sigma_54_int_dom_CS"/>
</dbReference>
<gene>
    <name evidence="8" type="primary">nifA</name>
    <name evidence="8" type="ORF">ERS852448_02507</name>
</gene>